<dbReference type="GO" id="GO:0016740">
    <property type="term" value="F:transferase activity"/>
    <property type="evidence" value="ECO:0007669"/>
    <property type="project" value="UniProtKB-KW"/>
</dbReference>
<dbReference type="EMBL" id="AP022322">
    <property type="protein sequence ID" value="BBU35513.1"/>
    <property type="molecule type" value="Genomic_DNA"/>
</dbReference>
<dbReference type="InterPro" id="IPR007074">
    <property type="entry name" value="LicD/FKTN/FKRP_NTP_transf"/>
</dbReference>
<feature type="domain" description="LicD/FKTN/FKRP nucleotidyltransferase" evidence="1">
    <location>
        <begin position="23"/>
        <end position="243"/>
    </location>
</feature>
<evidence type="ECO:0000313" key="2">
    <source>
        <dbReference type="EMBL" id="BBU35513.1"/>
    </source>
</evidence>
<protein>
    <submittedName>
        <fullName evidence="2">Phosphorylcholine transferase LicD</fullName>
    </submittedName>
</protein>
<name>A0ABN5XTB1_9FIRM</name>
<dbReference type="InterPro" id="IPR052942">
    <property type="entry name" value="LPS_cholinephosphotransferase"/>
</dbReference>
<proteinExistence type="predicted"/>
<dbReference type="Proteomes" id="UP000679260">
    <property type="component" value="Chromosome"/>
</dbReference>
<dbReference type="PANTHER" id="PTHR43404">
    <property type="entry name" value="LIPOPOLYSACCHARIDE CHOLINEPHOSPHOTRANSFERASE LICD"/>
    <property type="match status" value="1"/>
</dbReference>
<keyword evidence="3" id="KW-1185">Reference proteome</keyword>
<dbReference type="Pfam" id="PF04991">
    <property type="entry name" value="LicD"/>
    <property type="match status" value="1"/>
</dbReference>
<evidence type="ECO:0000313" key="3">
    <source>
        <dbReference type="Proteomes" id="UP000679260"/>
    </source>
</evidence>
<sequence length="265" mass="30948">MMLTISEIQDHLYIMLKEFDSFCKENDIKYSLSGGSLLGAIRHKGFIPWDDDIDICLSRPDYEKLITIFPKVFHSNYLLRSIERNNSKYPFARLEKLDIKIEDEYSNANQFLFMDIMPVDGLPNDKNEVVSIYKKRKVYSKMLELCDAKLGHGKSFSRAFIKSILIVFAKCMGYKYWAHKLDQLAKQYDYNTSDYVGAITGGVYGEAECMVKDAFEKRVLIEFRDLKLEVFSCYDTYLSNLYGRNYMEIPPEGKRKISSIRAYEI</sequence>
<organism evidence="2 3">
    <name type="scientific">Veillonella orientalis</name>
    <dbReference type="NCBI Taxonomy" id="2682455"/>
    <lineage>
        <taxon>Bacteria</taxon>
        <taxon>Bacillati</taxon>
        <taxon>Bacillota</taxon>
        <taxon>Negativicutes</taxon>
        <taxon>Veillonellales</taxon>
        <taxon>Veillonellaceae</taxon>
        <taxon>Veillonella</taxon>
    </lineage>
</organism>
<dbReference type="PANTHER" id="PTHR43404:SF2">
    <property type="entry name" value="LIPOPOLYSACCHARIDE CHOLINEPHOSPHOTRANSFERASE LICD"/>
    <property type="match status" value="1"/>
</dbReference>
<reference evidence="2 3" key="1">
    <citation type="submission" date="2020-01" db="EMBL/GenBank/DDBJ databases">
        <title>Veillonella burapaensis sp. nov., anaerobic, Gram-stain-negative coccus isolated from saliva of a Thai child.</title>
        <authorList>
            <person name="Mashima I."/>
            <person name="Theodorea C."/>
            <person name="Nakazawa F."/>
            <person name="Thaweboon B."/>
            <person name="Thaweboon S."/>
            <person name="Tamai R."/>
            <person name="Kiyoura Y."/>
        </authorList>
    </citation>
    <scope>NUCLEOTIDE SEQUENCE [LARGE SCALE GENOMIC DNA]</scope>
    <source>
        <strain evidence="2 3">S12025-13</strain>
    </source>
</reference>
<keyword evidence="2" id="KW-0808">Transferase</keyword>
<gene>
    <name evidence="2" type="primary">licD2</name>
    <name evidence="2" type="ORF">VEIS1202513_00340</name>
</gene>
<accession>A0ABN5XTB1</accession>
<evidence type="ECO:0000259" key="1">
    <source>
        <dbReference type="Pfam" id="PF04991"/>
    </source>
</evidence>
<dbReference type="RefSeq" id="WP_244856268.1">
    <property type="nucleotide sequence ID" value="NZ_AP022322.1"/>
</dbReference>